<protein>
    <submittedName>
        <fullName evidence="3">Viral A-type inclusion protein</fullName>
    </submittedName>
</protein>
<sequence length="581" mass="64973">MAEHSAQSVDSALDYIMNNPYAPSQVLDALKNAIAASDIIEQGKSLMRAKDIEIEALQERARSSLGLEQIHTVEELFEQLRNQLELKDSRIESLGQALEKEQREASIRDQQQAEISDLHVRINGLNAELEMFRNALHTTQQDVQAKDECLRNGLEQNKALTSEVEASRARIQEMNSLTDSLHKARSEAVKDQQKLLEQGKEIETLRHRLAATKEERIIQQLRELSASNDSLTFKLLEQNKQLNDLVVGGPSKEVKDDGKFQKGLGASMWATRPGPPRAVPRHQRSQEDARQESMQQGDGLDGTSKPASSTPPHQRSQVHGRQDPPPQQRDRSLPRDNHHNEPSNIVAVANPPDYGWPETSRRAAPPQHSRASMQQATPPKTPPQQHYASARWDLDSAGCDRNYHGHPIAPPPPSRSGAAGSARSHLGDVRIGDVSEPDRHDSRYITATPVRYASGRYDSREPDRNDSHETRRYDSRYDASPPRAYISGRHGPHEPARYDSPYDTAPPAEYTSSRHNPQYDIESPDSYVPGSGSRRSSRYFASNAALETRPPLPPPSKRYHGTILEHESYGGPESDGENDGW</sequence>
<reference evidence="3 4" key="1">
    <citation type="journal article" date="2018" name="IMA Fungus">
        <title>IMA Genome-F 10: Nine draft genome sequences of Claviceps purpurea s.lat., including C. arundinis, C. humidiphila, and C. cf. spartinae, pseudomolecules for the pitch canker pathogen Fusarium circinatum, draft genome of Davidsoniella eucalypti, Grosmannia galeiformis, Quambalaria eucalypti, and Teratosphaeria destructans.</title>
        <authorList>
            <person name="Wingfield B.D."/>
            <person name="Liu M."/>
            <person name="Nguyen H.D."/>
            <person name="Lane F.A."/>
            <person name="Morgan S.W."/>
            <person name="De Vos L."/>
            <person name="Wilken P.M."/>
            <person name="Duong T.A."/>
            <person name="Aylward J."/>
            <person name="Coetzee M.P."/>
            <person name="Dadej K."/>
            <person name="De Beer Z.W."/>
            <person name="Findlay W."/>
            <person name="Havenga M."/>
            <person name="Kolarik M."/>
            <person name="Menzies J.G."/>
            <person name="Naidoo K."/>
            <person name="Pochopski O."/>
            <person name="Shoukouhi P."/>
            <person name="Santana Q.C."/>
            <person name="Seifert K.A."/>
            <person name="Soal N."/>
            <person name="Steenkamp E.T."/>
            <person name="Tatham C.T."/>
            <person name="van der Nest M.A."/>
            <person name="Wingfield M.J."/>
        </authorList>
    </citation>
    <scope>NUCLEOTIDE SEQUENCE [LARGE SCALE GENOMIC DNA]</scope>
    <source>
        <strain evidence="3">CMW44962</strain>
    </source>
</reference>
<reference evidence="3 4" key="2">
    <citation type="journal article" date="2021" name="Curr. Genet.">
        <title>Genetic response to nitrogen starvation in the aggressive Eucalyptus foliar pathogen Teratosphaeria destructans.</title>
        <authorList>
            <person name="Havenga M."/>
            <person name="Wingfield B.D."/>
            <person name="Wingfield M.J."/>
            <person name="Dreyer L.L."/>
            <person name="Roets F."/>
            <person name="Aylward J."/>
        </authorList>
    </citation>
    <scope>NUCLEOTIDE SEQUENCE [LARGE SCALE GENOMIC DNA]</scope>
    <source>
        <strain evidence="3">CMW44962</strain>
    </source>
</reference>
<feature type="coiled-coil region" evidence="1">
    <location>
        <begin position="77"/>
        <end position="215"/>
    </location>
</feature>
<feature type="compositionally biased region" description="Basic and acidic residues" evidence="2">
    <location>
        <begin position="457"/>
        <end position="477"/>
    </location>
</feature>
<feature type="compositionally biased region" description="Basic and acidic residues" evidence="2">
    <location>
        <begin position="328"/>
        <end position="341"/>
    </location>
</feature>
<proteinExistence type="predicted"/>
<comment type="caution">
    <text evidence="3">The sequence shown here is derived from an EMBL/GenBank/DDBJ whole genome shotgun (WGS) entry which is preliminary data.</text>
</comment>
<dbReference type="EMBL" id="RIBY02000036">
    <property type="protein sequence ID" value="KAH9845559.1"/>
    <property type="molecule type" value="Genomic_DNA"/>
</dbReference>
<evidence type="ECO:0000313" key="3">
    <source>
        <dbReference type="EMBL" id="KAH9845559.1"/>
    </source>
</evidence>
<evidence type="ECO:0000256" key="1">
    <source>
        <dbReference type="SAM" id="Coils"/>
    </source>
</evidence>
<feature type="compositionally biased region" description="Polar residues" evidence="2">
    <location>
        <begin position="305"/>
        <end position="319"/>
    </location>
</feature>
<gene>
    <name evidence="3" type="ORF">Tdes44962_MAKER06524</name>
</gene>
<feature type="compositionally biased region" description="Basic and acidic residues" evidence="2">
    <location>
        <begin position="425"/>
        <end position="443"/>
    </location>
</feature>
<evidence type="ECO:0000256" key="2">
    <source>
        <dbReference type="SAM" id="MobiDB-lite"/>
    </source>
</evidence>
<feature type="region of interest" description="Disordered" evidence="2">
    <location>
        <begin position="247"/>
        <end position="581"/>
    </location>
</feature>
<feature type="compositionally biased region" description="Low complexity" evidence="2">
    <location>
        <begin position="415"/>
        <end position="424"/>
    </location>
</feature>
<keyword evidence="4" id="KW-1185">Reference proteome</keyword>
<accession>A0A9W7T275</accession>
<dbReference type="Proteomes" id="UP001138500">
    <property type="component" value="Unassembled WGS sequence"/>
</dbReference>
<name>A0A9W7T275_9PEZI</name>
<dbReference type="AlphaFoldDB" id="A0A9W7T275"/>
<organism evidence="3 4">
    <name type="scientific">Teratosphaeria destructans</name>
    <dbReference type="NCBI Taxonomy" id="418781"/>
    <lineage>
        <taxon>Eukaryota</taxon>
        <taxon>Fungi</taxon>
        <taxon>Dikarya</taxon>
        <taxon>Ascomycota</taxon>
        <taxon>Pezizomycotina</taxon>
        <taxon>Dothideomycetes</taxon>
        <taxon>Dothideomycetidae</taxon>
        <taxon>Mycosphaerellales</taxon>
        <taxon>Teratosphaeriaceae</taxon>
        <taxon>Teratosphaeria</taxon>
    </lineage>
</organism>
<keyword evidence="1" id="KW-0175">Coiled coil</keyword>
<evidence type="ECO:0000313" key="4">
    <source>
        <dbReference type="Proteomes" id="UP001138500"/>
    </source>
</evidence>